<dbReference type="OrthoDB" id="849114at2"/>
<accession>A0A2S7IIX5</accession>
<protein>
    <recommendedName>
        <fullName evidence="3">DUF4292 domain-containing protein</fullName>
    </recommendedName>
</protein>
<dbReference type="PROSITE" id="PS51257">
    <property type="entry name" value="PROKAR_LIPOPROTEIN"/>
    <property type="match status" value="1"/>
</dbReference>
<dbReference type="AlphaFoldDB" id="A0A2S7IIX5"/>
<dbReference type="EMBL" id="PTRA01000003">
    <property type="protein sequence ID" value="PQA56271.1"/>
    <property type="molecule type" value="Genomic_DNA"/>
</dbReference>
<name>A0A2S7IIX5_9BACT</name>
<proteinExistence type="predicted"/>
<comment type="caution">
    <text evidence="1">The sequence shown here is derived from an EMBL/GenBank/DDBJ whole genome shotgun (WGS) entry which is preliminary data.</text>
</comment>
<organism evidence="1 2">
    <name type="scientific">Siphonobacter curvatus</name>
    <dbReference type="NCBI Taxonomy" id="2094562"/>
    <lineage>
        <taxon>Bacteria</taxon>
        <taxon>Pseudomonadati</taxon>
        <taxon>Bacteroidota</taxon>
        <taxon>Cytophagia</taxon>
        <taxon>Cytophagales</taxon>
        <taxon>Cytophagaceae</taxon>
        <taxon>Siphonobacter</taxon>
    </lineage>
</organism>
<gene>
    <name evidence="1" type="ORF">C5O19_18170</name>
</gene>
<evidence type="ECO:0008006" key="3">
    <source>
        <dbReference type="Google" id="ProtNLM"/>
    </source>
</evidence>
<keyword evidence="2" id="KW-1185">Reference proteome</keyword>
<sequence>MKHWFVSLFLGIVLSTTVSCKRQKTRKSVPMARVDSASGPTEVTKLPTIRTPEATSEKVAIDEVDFTYLVARSKVSFRSKADGIDNADLTLRMKKDSLIWFTAGQFGITGARGRITRDSVTIVDVLHRSYTQLSFPQLSARLGIEVSYDLLQSIIIGSMPWKTQIEQIQKDSSTHVLRQRSGPVQIANYLNPATRKIVQVEASEGSRHLLLSFQDFTTIERFLFPLSSTLTLEGKTGTGSPQQTVVELRHRKVELTNQVQTFPFSIPSRYTRN</sequence>
<evidence type="ECO:0000313" key="1">
    <source>
        <dbReference type="EMBL" id="PQA56271.1"/>
    </source>
</evidence>
<evidence type="ECO:0000313" key="2">
    <source>
        <dbReference type="Proteomes" id="UP000239590"/>
    </source>
</evidence>
<dbReference type="InterPro" id="IPR025634">
    <property type="entry name" value="DUF4292"/>
</dbReference>
<dbReference type="Pfam" id="PF14125">
    <property type="entry name" value="DUF4292"/>
    <property type="match status" value="1"/>
</dbReference>
<reference evidence="2" key="1">
    <citation type="submission" date="2018-02" db="EMBL/GenBank/DDBJ databases">
        <title>Genome sequencing of Solimonas sp. HR-BB.</title>
        <authorList>
            <person name="Lee Y."/>
            <person name="Jeon C.O."/>
        </authorList>
    </citation>
    <scope>NUCLEOTIDE SEQUENCE [LARGE SCALE GENOMIC DNA]</scope>
    <source>
        <strain evidence="2">HR-U</strain>
    </source>
</reference>
<dbReference type="Proteomes" id="UP000239590">
    <property type="component" value="Unassembled WGS sequence"/>
</dbReference>